<keyword evidence="1" id="KW-0067">ATP-binding</keyword>
<dbReference type="PANTHER" id="PTHR23086">
    <property type="entry name" value="PHOSPHATIDYLINOSITOL-4-PHOSPHATE 5-KINASE"/>
    <property type="match status" value="1"/>
</dbReference>
<comment type="caution">
    <text evidence="5">The sequence shown here is derived from an EMBL/GenBank/DDBJ whole genome shotgun (WGS) entry which is preliminary data.</text>
</comment>
<feature type="transmembrane region" description="Helical" evidence="3">
    <location>
        <begin position="237"/>
        <end position="260"/>
    </location>
</feature>
<reference evidence="5" key="1">
    <citation type="submission" date="2022-11" db="EMBL/GenBank/DDBJ databases">
        <authorList>
            <person name="Morgan W.R."/>
            <person name="Tartar A."/>
        </authorList>
    </citation>
    <scope>NUCLEOTIDE SEQUENCE</scope>
    <source>
        <strain evidence="5">ARSEF 373</strain>
    </source>
</reference>
<feature type="transmembrane region" description="Helical" evidence="3">
    <location>
        <begin position="205"/>
        <end position="225"/>
    </location>
</feature>
<dbReference type="InterPro" id="IPR027484">
    <property type="entry name" value="PInositol-4-P-5-kinase_N"/>
</dbReference>
<evidence type="ECO:0000256" key="2">
    <source>
        <dbReference type="SAM" id="MobiDB-lite"/>
    </source>
</evidence>
<dbReference type="PROSITE" id="PS51455">
    <property type="entry name" value="PIPK"/>
    <property type="match status" value="1"/>
</dbReference>
<feature type="transmembrane region" description="Helical" evidence="3">
    <location>
        <begin position="119"/>
        <end position="136"/>
    </location>
</feature>
<dbReference type="Proteomes" id="UP001146120">
    <property type="component" value="Unassembled WGS sequence"/>
</dbReference>
<reference evidence="5" key="2">
    <citation type="journal article" date="2023" name="Microbiol Resour">
        <title>Decontamination and Annotation of the Draft Genome Sequence of the Oomycete Lagenidium giganteum ARSEF 373.</title>
        <authorList>
            <person name="Morgan W.R."/>
            <person name="Tartar A."/>
        </authorList>
    </citation>
    <scope>NUCLEOTIDE SEQUENCE</scope>
    <source>
        <strain evidence="5">ARSEF 373</strain>
    </source>
</reference>
<dbReference type="Gene3D" id="3.30.810.10">
    <property type="entry name" value="2-Layer Sandwich"/>
    <property type="match status" value="1"/>
</dbReference>
<name>A0AAV2YY36_9STRA</name>
<dbReference type="GO" id="GO:0016308">
    <property type="term" value="F:1-phosphatidylinositol-4-phosphate 5-kinase activity"/>
    <property type="evidence" value="ECO:0007669"/>
    <property type="project" value="TreeGrafter"/>
</dbReference>
<dbReference type="AlphaFoldDB" id="A0AAV2YY36"/>
<keyword evidence="3" id="KW-0812">Transmembrane</keyword>
<feature type="compositionally biased region" description="Polar residues" evidence="2">
    <location>
        <begin position="496"/>
        <end position="513"/>
    </location>
</feature>
<keyword evidence="3" id="KW-0472">Membrane</keyword>
<dbReference type="SMART" id="SM00330">
    <property type="entry name" value="PIPKc"/>
    <property type="match status" value="1"/>
</dbReference>
<feature type="region of interest" description="Disordered" evidence="2">
    <location>
        <begin position="308"/>
        <end position="331"/>
    </location>
</feature>
<protein>
    <recommendedName>
        <fullName evidence="4">PIPK domain-containing protein</fullName>
    </recommendedName>
</protein>
<dbReference type="PANTHER" id="PTHR23086:SF8">
    <property type="entry name" value="PHOSPHATIDYLINOSITOL 5-PHOSPHATE 4-KINASE, ISOFORM A"/>
    <property type="match status" value="1"/>
</dbReference>
<evidence type="ECO:0000256" key="1">
    <source>
        <dbReference type="PROSITE-ProRule" id="PRU00781"/>
    </source>
</evidence>
<keyword evidence="6" id="KW-1185">Reference proteome</keyword>
<dbReference type="InterPro" id="IPR027483">
    <property type="entry name" value="PInositol-4-P-4/5-kinase_C_sf"/>
</dbReference>
<evidence type="ECO:0000256" key="3">
    <source>
        <dbReference type="SAM" id="Phobius"/>
    </source>
</evidence>
<proteinExistence type="predicted"/>
<dbReference type="Gene3D" id="3.30.800.10">
    <property type="entry name" value="Phosphatidylinositol Phosphate Kinase II Beta"/>
    <property type="match status" value="1"/>
</dbReference>
<organism evidence="5 6">
    <name type="scientific">Lagenidium giganteum</name>
    <dbReference type="NCBI Taxonomy" id="4803"/>
    <lineage>
        <taxon>Eukaryota</taxon>
        <taxon>Sar</taxon>
        <taxon>Stramenopiles</taxon>
        <taxon>Oomycota</taxon>
        <taxon>Peronosporomycetes</taxon>
        <taxon>Pythiales</taxon>
        <taxon>Pythiaceae</taxon>
    </lineage>
</organism>
<feature type="region of interest" description="Disordered" evidence="2">
    <location>
        <begin position="493"/>
        <end position="522"/>
    </location>
</feature>
<dbReference type="InterPro" id="IPR002498">
    <property type="entry name" value="PInositol-4-P-4/5-kinase_core"/>
</dbReference>
<dbReference type="GO" id="GO:0046854">
    <property type="term" value="P:phosphatidylinositol phosphate biosynthetic process"/>
    <property type="evidence" value="ECO:0007669"/>
    <property type="project" value="TreeGrafter"/>
</dbReference>
<feature type="transmembrane region" description="Helical" evidence="3">
    <location>
        <begin position="68"/>
        <end position="89"/>
    </location>
</feature>
<keyword evidence="1" id="KW-0547">Nucleotide-binding</keyword>
<feature type="transmembrane region" description="Helical" evidence="3">
    <location>
        <begin position="32"/>
        <end position="56"/>
    </location>
</feature>
<gene>
    <name evidence="5" type="ORF">N0F65_005454</name>
</gene>
<feature type="transmembrane region" description="Helical" evidence="3">
    <location>
        <begin position="161"/>
        <end position="184"/>
    </location>
</feature>
<feature type="transmembrane region" description="Helical" evidence="3">
    <location>
        <begin position="95"/>
        <end position="112"/>
    </location>
</feature>
<keyword evidence="3" id="KW-1133">Transmembrane helix</keyword>
<keyword evidence="1" id="KW-0418">Kinase</keyword>
<dbReference type="GO" id="GO:0005886">
    <property type="term" value="C:plasma membrane"/>
    <property type="evidence" value="ECO:0007669"/>
    <property type="project" value="TreeGrafter"/>
</dbReference>
<dbReference type="GO" id="GO:0005524">
    <property type="term" value="F:ATP binding"/>
    <property type="evidence" value="ECO:0007669"/>
    <property type="project" value="UniProtKB-UniRule"/>
</dbReference>
<dbReference type="Pfam" id="PF01504">
    <property type="entry name" value="PIP5K"/>
    <property type="match status" value="2"/>
</dbReference>
<evidence type="ECO:0000313" key="6">
    <source>
        <dbReference type="Proteomes" id="UP001146120"/>
    </source>
</evidence>
<dbReference type="EMBL" id="DAKRPA010000086">
    <property type="protein sequence ID" value="DAZ99286.1"/>
    <property type="molecule type" value="Genomic_DNA"/>
</dbReference>
<accession>A0AAV2YY36</accession>
<evidence type="ECO:0000313" key="5">
    <source>
        <dbReference type="EMBL" id="DAZ99286.1"/>
    </source>
</evidence>
<keyword evidence="1" id="KW-0808">Transferase</keyword>
<dbReference type="SUPFAM" id="SSF56104">
    <property type="entry name" value="SAICAR synthase-like"/>
    <property type="match status" value="1"/>
</dbReference>
<dbReference type="InterPro" id="IPR023610">
    <property type="entry name" value="PInositol-4/5-P-5/4-kinase"/>
</dbReference>
<dbReference type="CDD" id="cd00139">
    <property type="entry name" value="PIPKc"/>
    <property type="match status" value="1"/>
</dbReference>
<sequence length="703" mass="79461">MDASGTAGGGGGLELLAPGPGPYSALPIHRTAVVFISAGVLGSLLHLFILMSYFFVPTIKAQHPAANLVIWHVGCNLMTALGFAAQFLIQGSAMWYLMLTMDLLVALVNPWMGYTCKAWAYHIITVTAIALLQFQLDGTSALGFCWVARTATPSVVNKVNWVLLFGPIIAFAFVSMAVLVFASFRFVRRQLDVTYRAKRRNLLQYYRYLVLYSGYWACCGGLYYTEYRHDFAGPVAAQLQMGLLLVLSSYPLWLLVVWALNTDLYQDRSGENALTSAERAVDTEHFSAVLRKDLMRYTTAGIRCSIQDAQASPEPTRSPQPPERPPRGRATSIDRAFAASLSLRELEEGESVKLYNEKKRLATTVYNNEYRYYEKLGFTDYAPRVFENIREICGVDNQKYEQSFADTLLERASEGKSGMLFYFSSDRKYIVKTMTKREHSFLLKILPLYHQYLLKQPNTLLCRFLGCHSMQLPRYDLKGIFYEAQVQYQEEAYSREAQSPQHVNRKTSSTGETDQTEPEVVERTGSFSEVHPLLRGGSRSSLCFEDELVTRRTFLHVNSTTRANLLAQVTSDCAFLQELGIMDYSCLLGIRHYSTEISPATLEDLPHNAVVSEDQKTIYYLGFIDILQHYNLGWKLQNFVLSMVLDKRRITAVPPAEYALRFLGFIHEYLLRDDGSSFMRSYGSIDNGRDRPCAVVPGTATML</sequence>
<feature type="domain" description="PIPK" evidence="4">
    <location>
        <begin position="310"/>
        <end position="670"/>
    </location>
</feature>
<evidence type="ECO:0000259" key="4">
    <source>
        <dbReference type="PROSITE" id="PS51455"/>
    </source>
</evidence>